<dbReference type="HOGENOM" id="CLU_1683083_0_0_9"/>
<name>J9C8N5_BACCE</name>
<dbReference type="PATRIC" id="fig|1053201.3.peg.1625"/>
<evidence type="ECO:0000313" key="1">
    <source>
        <dbReference type="EMBL" id="EJV87359.1"/>
    </source>
</evidence>
<dbReference type="RefSeq" id="WP_002135952.1">
    <property type="nucleotide sequence ID" value="NZ_JH804672.1"/>
</dbReference>
<proteinExistence type="predicted"/>
<gene>
    <name evidence="1" type="ORF">IG3_01576</name>
</gene>
<reference evidence="1 2" key="1">
    <citation type="submission" date="2012-04" db="EMBL/GenBank/DDBJ databases">
        <title>The Genome Sequence of Bacillus cereus HuA2-1.</title>
        <authorList>
            <consortium name="The Broad Institute Genome Sequencing Platform"/>
            <consortium name="The Broad Institute Genome Sequencing Center for Infectious Disease"/>
            <person name="Feldgarden M."/>
            <person name="Van der Auwera G.A."/>
            <person name="Mahillon J."/>
            <person name="Duprez V."/>
            <person name="Timmery S."/>
            <person name="Mattelet C."/>
            <person name="Dierick K."/>
            <person name="Sun M."/>
            <person name="Yu Z."/>
            <person name="Zhu L."/>
            <person name="Hu X."/>
            <person name="Shank E.B."/>
            <person name="Swiecicka I."/>
            <person name="Hansen B.M."/>
            <person name="Andrup L."/>
            <person name="Young S.K."/>
            <person name="Zeng Q."/>
            <person name="Gargeya S."/>
            <person name="Fitzgerald M."/>
            <person name="Haas B."/>
            <person name="Abouelleil A."/>
            <person name="Alvarado L."/>
            <person name="Arachchi H.M."/>
            <person name="Berlin A."/>
            <person name="Chapman S.B."/>
            <person name="Goldberg J."/>
            <person name="Griggs A."/>
            <person name="Gujja S."/>
            <person name="Hansen M."/>
            <person name="Howarth C."/>
            <person name="Imamovic A."/>
            <person name="Larimer J."/>
            <person name="McCowen C."/>
            <person name="Montmayeur A."/>
            <person name="Murphy C."/>
            <person name="Neiman D."/>
            <person name="Pearson M."/>
            <person name="Priest M."/>
            <person name="Roberts A."/>
            <person name="Saif S."/>
            <person name="Shea T."/>
            <person name="Sisk P."/>
            <person name="Sykes S."/>
            <person name="Wortman J."/>
            <person name="Nusbaum C."/>
            <person name="Birren B."/>
        </authorList>
    </citation>
    <scope>NUCLEOTIDE SEQUENCE [LARGE SCALE GENOMIC DNA]</scope>
    <source>
        <strain evidence="1 2">HuA2-1</strain>
    </source>
</reference>
<sequence length="156" mass="18110">MKSLPAESKEKPVEIKNETSVEKNTLENEIIEDNNNLLYKQRLKDFMKQIGNNENFDIKFYKTSEQTLQEYYKFITAALTYEIIDLLKKYDKKIITDDIIREAVSNFLSQADAFNVAIVELQDTISKLISHSSSTSIDKASHYINYTLPNTKIKED</sequence>
<protein>
    <submittedName>
        <fullName evidence="1">Uncharacterized protein</fullName>
    </submittedName>
</protein>
<evidence type="ECO:0000313" key="2">
    <source>
        <dbReference type="Proteomes" id="UP000004136"/>
    </source>
</evidence>
<dbReference type="Proteomes" id="UP000004136">
    <property type="component" value="Unassembled WGS sequence"/>
</dbReference>
<comment type="caution">
    <text evidence="1">The sequence shown here is derived from an EMBL/GenBank/DDBJ whole genome shotgun (WGS) entry which is preliminary data.</text>
</comment>
<dbReference type="AlphaFoldDB" id="J9C8N5"/>
<dbReference type="EMBL" id="AHDV01000008">
    <property type="protein sequence ID" value="EJV87359.1"/>
    <property type="molecule type" value="Genomic_DNA"/>
</dbReference>
<accession>J9C8N5</accession>
<organism evidence="1 2">
    <name type="scientific">Bacillus cereus HuA2-1</name>
    <dbReference type="NCBI Taxonomy" id="1053201"/>
    <lineage>
        <taxon>Bacteria</taxon>
        <taxon>Bacillati</taxon>
        <taxon>Bacillota</taxon>
        <taxon>Bacilli</taxon>
        <taxon>Bacillales</taxon>
        <taxon>Bacillaceae</taxon>
        <taxon>Bacillus</taxon>
        <taxon>Bacillus cereus group</taxon>
    </lineage>
</organism>